<evidence type="ECO:0000256" key="2">
    <source>
        <dbReference type="ARBA" id="ARBA00005236"/>
    </source>
</evidence>
<accession>A0A370DK45</accession>
<feature type="transmembrane region" description="Helical" evidence="7">
    <location>
        <begin position="270"/>
        <end position="293"/>
    </location>
</feature>
<dbReference type="InterPro" id="IPR003838">
    <property type="entry name" value="ABC3_permease_C"/>
</dbReference>
<dbReference type="PANTHER" id="PTHR30489:SF0">
    <property type="entry name" value="LIPOPROTEIN-RELEASING SYSTEM TRANSMEMBRANE PROTEIN LOLE"/>
    <property type="match status" value="1"/>
</dbReference>
<dbReference type="AlphaFoldDB" id="A0A370DK45"/>
<dbReference type="InterPro" id="IPR051447">
    <property type="entry name" value="Lipoprotein-release_system"/>
</dbReference>
<feature type="domain" description="MacB-like periplasmic core" evidence="9">
    <location>
        <begin position="20"/>
        <end position="227"/>
    </location>
</feature>
<dbReference type="Pfam" id="PF12704">
    <property type="entry name" value="MacB_PCD"/>
    <property type="match status" value="1"/>
</dbReference>
<dbReference type="Pfam" id="PF02687">
    <property type="entry name" value="FtsX"/>
    <property type="match status" value="1"/>
</dbReference>
<feature type="transmembrane region" description="Helical" evidence="7">
    <location>
        <begin position="362"/>
        <end position="392"/>
    </location>
</feature>
<comment type="caution">
    <text evidence="10">The sequence shown here is derived from an EMBL/GenBank/DDBJ whole genome shotgun (WGS) entry which is preliminary data.</text>
</comment>
<evidence type="ECO:0000259" key="9">
    <source>
        <dbReference type="Pfam" id="PF12704"/>
    </source>
</evidence>
<gene>
    <name evidence="10" type="ORF">DIZ80_02350</name>
</gene>
<evidence type="ECO:0000256" key="4">
    <source>
        <dbReference type="ARBA" id="ARBA00022692"/>
    </source>
</evidence>
<dbReference type="PANTHER" id="PTHR30489">
    <property type="entry name" value="LIPOPROTEIN-RELEASING SYSTEM TRANSMEMBRANE PROTEIN LOLE"/>
    <property type="match status" value="1"/>
</dbReference>
<proteinExistence type="inferred from homology"/>
<keyword evidence="11" id="KW-1185">Reference proteome</keyword>
<reference evidence="10 11" key="1">
    <citation type="journal article" date="2018" name="ISME J.">
        <title>Endosymbiont genomes yield clues of tubeworm success.</title>
        <authorList>
            <person name="Li Y."/>
            <person name="Liles M.R."/>
            <person name="Halanych K.M."/>
        </authorList>
    </citation>
    <scope>NUCLEOTIDE SEQUENCE [LARGE SCALE GENOMIC DNA]</scope>
    <source>
        <strain evidence="10">A1464</strain>
    </source>
</reference>
<feature type="transmembrane region" description="Helical" evidence="7">
    <location>
        <begin position="313"/>
        <end position="341"/>
    </location>
</feature>
<comment type="subcellular location">
    <subcellularLocation>
        <location evidence="1">Cell membrane</location>
        <topology evidence="1">Multi-pass membrane protein</topology>
    </subcellularLocation>
</comment>
<evidence type="ECO:0000256" key="5">
    <source>
        <dbReference type="ARBA" id="ARBA00022989"/>
    </source>
</evidence>
<keyword evidence="4 7" id="KW-0812">Transmembrane</keyword>
<keyword evidence="6 7" id="KW-0472">Membrane</keyword>
<feature type="domain" description="ABC3 transporter permease C-terminal" evidence="8">
    <location>
        <begin position="271"/>
        <end position="399"/>
    </location>
</feature>
<evidence type="ECO:0000256" key="3">
    <source>
        <dbReference type="ARBA" id="ARBA00022475"/>
    </source>
</evidence>
<sequence>MMHLNYSLALRNIFRNTRRTALTICLIASGLAALLFTDAFIRGMSVSMIKTSTETFLGDAQIHQQGFREASDIDIYLKDNNSLYQKLENIKQIKSYAPRILTGAMLSSSENVTSVIVYGVNAEKESQISKLKQAMIKGHYLTAKKGEIIIGDDLADLLEVDLGDRLVVTVSQAHGGDLSQELFRVSGLYHFDDRFMNKGLAVINLQQGQEILNIQGVHEIALRFNNVQQASDTRLTLWAELNNKELETLNWRQLIPQLSSMLDMSQYSTLIVSIIMSLLVALGLINSMFMSIYERHHEFGILLAVGTRPRQLFWLILLEGFYIGMLSIIAGVFLGGVISYWKSVTGIDYSGTEFSGVSMSEPIYLIIDVLAFIKISGFILAITVLSCVYPALHAARLQPSLAMRKAL</sequence>
<organism evidence="10 11">
    <name type="scientific">endosymbiont of Galathealinum brachiosum</name>
    <dbReference type="NCBI Taxonomy" id="2200906"/>
    <lineage>
        <taxon>Bacteria</taxon>
        <taxon>Pseudomonadati</taxon>
        <taxon>Pseudomonadota</taxon>
        <taxon>Gammaproteobacteria</taxon>
        <taxon>sulfur-oxidizing symbionts</taxon>
    </lineage>
</organism>
<evidence type="ECO:0000259" key="8">
    <source>
        <dbReference type="Pfam" id="PF02687"/>
    </source>
</evidence>
<dbReference type="InterPro" id="IPR025857">
    <property type="entry name" value="MacB_PCD"/>
</dbReference>
<evidence type="ECO:0000256" key="7">
    <source>
        <dbReference type="SAM" id="Phobius"/>
    </source>
</evidence>
<dbReference type="EMBL" id="QFXC01000004">
    <property type="protein sequence ID" value="RDH85278.1"/>
    <property type="molecule type" value="Genomic_DNA"/>
</dbReference>
<keyword evidence="5 7" id="KW-1133">Transmembrane helix</keyword>
<protein>
    <recommendedName>
        <fullName evidence="12">ABC transporter permease</fullName>
    </recommendedName>
</protein>
<dbReference type="GO" id="GO:0044874">
    <property type="term" value="P:lipoprotein localization to outer membrane"/>
    <property type="evidence" value="ECO:0007669"/>
    <property type="project" value="TreeGrafter"/>
</dbReference>
<evidence type="ECO:0000313" key="10">
    <source>
        <dbReference type="EMBL" id="RDH85278.1"/>
    </source>
</evidence>
<comment type="similarity">
    <text evidence="2">Belongs to the ABC-4 integral membrane protein family. LolC/E subfamily.</text>
</comment>
<keyword evidence="3" id="KW-1003">Cell membrane</keyword>
<evidence type="ECO:0000313" key="11">
    <source>
        <dbReference type="Proteomes" id="UP000254266"/>
    </source>
</evidence>
<dbReference type="GO" id="GO:0098797">
    <property type="term" value="C:plasma membrane protein complex"/>
    <property type="evidence" value="ECO:0007669"/>
    <property type="project" value="TreeGrafter"/>
</dbReference>
<evidence type="ECO:0000256" key="1">
    <source>
        <dbReference type="ARBA" id="ARBA00004651"/>
    </source>
</evidence>
<evidence type="ECO:0008006" key="12">
    <source>
        <dbReference type="Google" id="ProtNLM"/>
    </source>
</evidence>
<feature type="transmembrane region" description="Helical" evidence="7">
    <location>
        <begin position="20"/>
        <end position="41"/>
    </location>
</feature>
<dbReference type="Proteomes" id="UP000254266">
    <property type="component" value="Unassembled WGS sequence"/>
</dbReference>
<evidence type="ECO:0000256" key="6">
    <source>
        <dbReference type="ARBA" id="ARBA00023136"/>
    </source>
</evidence>
<name>A0A370DK45_9GAMM</name>